<dbReference type="Proteomes" id="UP000198711">
    <property type="component" value="Unassembled WGS sequence"/>
</dbReference>
<evidence type="ECO:0000256" key="1">
    <source>
        <dbReference type="SAM" id="Phobius"/>
    </source>
</evidence>
<evidence type="ECO:0000313" key="3">
    <source>
        <dbReference type="Proteomes" id="UP000198711"/>
    </source>
</evidence>
<reference evidence="2 3" key="1">
    <citation type="submission" date="2016-10" db="EMBL/GenBank/DDBJ databases">
        <authorList>
            <person name="Varghese N."/>
            <person name="Submissions S."/>
        </authorList>
    </citation>
    <scope>NUCLEOTIDE SEQUENCE [LARGE SCALE GENOMIC DNA]</scope>
    <source>
        <strain evidence="2 3">DSM 25353</strain>
    </source>
</reference>
<dbReference type="AlphaFoldDB" id="A0A8X8IE43"/>
<keyword evidence="3" id="KW-1185">Reference proteome</keyword>
<keyword evidence="1" id="KW-1133">Transmembrane helix</keyword>
<organism evidence="2 3">
    <name type="scientific">Hydrobacter penzbergensis</name>
    <dbReference type="NCBI Taxonomy" id="1235997"/>
    <lineage>
        <taxon>Bacteria</taxon>
        <taxon>Pseudomonadati</taxon>
        <taxon>Bacteroidota</taxon>
        <taxon>Chitinophagia</taxon>
        <taxon>Chitinophagales</taxon>
        <taxon>Chitinophagaceae</taxon>
        <taxon>Hydrobacter</taxon>
    </lineage>
</organism>
<comment type="caution">
    <text evidence="2">The sequence shown here is derived from an EMBL/GenBank/DDBJ whole genome shotgun (WGS) entry which is preliminary data.</text>
</comment>
<sequence>MKYSQQAGLVAAVLLIVVCFFPWTYIASRQITITGLSAVGTNFGKPGLFNIVISAIAAFLFVIPRLWAKRTNVFVCAINLAWSIRNYIILSTCLLGECPEKRAGLYLLVVLAIATQLMALFPKLEVKQQ</sequence>
<keyword evidence="1" id="KW-0812">Transmembrane</keyword>
<protein>
    <submittedName>
        <fullName evidence="2">Uncharacterized protein</fullName>
    </submittedName>
</protein>
<dbReference type="RefSeq" id="WP_092721366.1">
    <property type="nucleotide sequence ID" value="NZ_FNNO01000001.1"/>
</dbReference>
<name>A0A8X8IE43_9BACT</name>
<accession>A0A8X8IE43</accession>
<evidence type="ECO:0000313" key="2">
    <source>
        <dbReference type="EMBL" id="SDW07995.1"/>
    </source>
</evidence>
<keyword evidence="1" id="KW-0472">Membrane</keyword>
<feature type="transmembrane region" description="Helical" evidence="1">
    <location>
        <begin position="7"/>
        <end position="27"/>
    </location>
</feature>
<proteinExistence type="predicted"/>
<dbReference type="EMBL" id="FNNO01000001">
    <property type="protein sequence ID" value="SDW07995.1"/>
    <property type="molecule type" value="Genomic_DNA"/>
</dbReference>
<feature type="transmembrane region" description="Helical" evidence="1">
    <location>
        <begin position="103"/>
        <end position="121"/>
    </location>
</feature>
<gene>
    <name evidence="2" type="ORF">SAMN05444410_101188</name>
</gene>
<feature type="transmembrane region" description="Helical" evidence="1">
    <location>
        <begin position="47"/>
        <end position="67"/>
    </location>
</feature>